<sequence>MAGDCCEIVAAQQFFLIWRTSLGESFARSKDGCAQSLLGSTTACLTPSRLYV</sequence>
<protein>
    <submittedName>
        <fullName evidence="1">Uncharacterized protein</fullName>
    </submittedName>
</protein>
<organism evidence="1 2">
    <name type="scientific">Rhodopirellula baltica (strain DSM 10527 / NCIMB 13988 / SH1)</name>
    <dbReference type="NCBI Taxonomy" id="243090"/>
    <lineage>
        <taxon>Bacteria</taxon>
        <taxon>Pseudomonadati</taxon>
        <taxon>Planctomycetota</taxon>
        <taxon>Planctomycetia</taxon>
        <taxon>Pirellulales</taxon>
        <taxon>Pirellulaceae</taxon>
        <taxon>Rhodopirellula</taxon>
    </lineage>
</organism>
<dbReference type="EnsemblBacteria" id="CAD78673">
    <property type="protein sequence ID" value="CAD78673"/>
    <property type="gene ID" value="RB8503"/>
</dbReference>
<dbReference type="AlphaFoldDB" id="Q7UFK9"/>
<dbReference type="EMBL" id="BX294147">
    <property type="protein sequence ID" value="CAD78673.1"/>
    <property type="molecule type" value="Genomic_DNA"/>
</dbReference>
<dbReference type="InParanoid" id="Q7UFK9"/>
<reference evidence="1 2" key="1">
    <citation type="journal article" date="2003" name="Proc. Natl. Acad. Sci. U.S.A.">
        <title>Complete genome sequence of the marine planctomycete Pirellula sp. strain 1.</title>
        <authorList>
            <person name="Gloeckner F.O."/>
            <person name="Kube M."/>
            <person name="Bauer M."/>
            <person name="Teeling H."/>
            <person name="Lombardot T."/>
            <person name="Ludwig W."/>
            <person name="Gade D."/>
            <person name="Beck A."/>
            <person name="Borzym K."/>
            <person name="Heitmann K."/>
            <person name="Rabus R."/>
            <person name="Schlesner H."/>
            <person name="Amann R."/>
            <person name="Reinhardt R."/>
        </authorList>
    </citation>
    <scope>NUCLEOTIDE SEQUENCE [LARGE SCALE GENOMIC DNA]</scope>
    <source>
        <strain evidence="2">DSM 10527 / NCIMB 13988 / SH1</strain>
    </source>
</reference>
<proteinExistence type="predicted"/>
<name>Q7UFK9_RHOBA</name>
<dbReference type="Proteomes" id="UP000001025">
    <property type="component" value="Chromosome"/>
</dbReference>
<keyword evidence="2" id="KW-1185">Reference proteome</keyword>
<evidence type="ECO:0000313" key="2">
    <source>
        <dbReference type="Proteomes" id="UP000001025"/>
    </source>
</evidence>
<evidence type="ECO:0000313" key="1">
    <source>
        <dbReference type="EMBL" id="CAD78673.1"/>
    </source>
</evidence>
<dbReference type="KEGG" id="rba:RB8503"/>
<dbReference type="HOGENOM" id="CLU_3084133_0_0_0"/>
<gene>
    <name evidence="1" type="ordered locus">RB8503</name>
</gene>
<accession>Q7UFK9</accession>